<dbReference type="Proteomes" id="UP000077262">
    <property type="component" value="Unassembled WGS sequence"/>
</dbReference>
<dbReference type="InterPro" id="IPR002397">
    <property type="entry name" value="Cyt_P450_B"/>
</dbReference>
<dbReference type="InterPro" id="IPR001128">
    <property type="entry name" value="Cyt_P450"/>
</dbReference>
<keyword evidence="3" id="KW-0479">Metal-binding</keyword>
<comment type="similarity">
    <text evidence="1">Belongs to the cytochrome P450 family.</text>
</comment>
<evidence type="ECO:0000256" key="5">
    <source>
        <dbReference type="ARBA" id="ARBA00023004"/>
    </source>
</evidence>
<accession>A0A177JUV0</accession>
<comment type="function">
    <text evidence="7">Cytochromes P450 are a group of heme-thiolate monooxygenases. They oxidize a variety of structurally unrelated compounds, including steroids, fatty acids, and xenobiotics.</text>
</comment>
<dbReference type="GO" id="GO:0016705">
    <property type="term" value="F:oxidoreductase activity, acting on paired donors, with incorporation or reduction of molecular oxygen"/>
    <property type="evidence" value="ECO:0007669"/>
    <property type="project" value="InterPro"/>
</dbReference>
<evidence type="ECO:0000313" key="9">
    <source>
        <dbReference type="Proteomes" id="UP000077262"/>
    </source>
</evidence>
<keyword evidence="4" id="KW-0560">Oxidoreductase</keyword>
<dbReference type="PANTHER" id="PTHR46696:SF1">
    <property type="entry name" value="CYTOCHROME P450 YJIB-RELATED"/>
    <property type="match status" value="1"/>
</dbReference>
<name>A0A177JUV0_SPHYA</name>
<evidence type="ECO:0000256" key="2">
    <source>
        <dbReference type="ARBA" id="ARBA00022617"/>
    </source>
</evidence>
<evidence type="ECO:0000256" key="1">
    <source>
        <dbReference type="ARBA" id="ARBA00010617"/>
    </source>
</evidence>
<dbReference type="PRINTS" id="PR00385">
    <property type="entry name" value="P450"/>
</dbReference>
<protein>
    <submittedName>
        <fullName evidence="8">Cytochrome</fullName>
    </submittedName>
</protein>
<evidence type="ECO:0000256" key="3">
    <source>
        <dbReference type="ARBA" id="ARBA00022723"/>
    </source>
</evidence>
<evidence type="ECO:0000313" key="8">
    <source>
        <dbReference type="EMBL" id="OAH44657.1"/>
    </source>
</evidence>
<dbReference type="EMBL" id="LSTR01000028">
    <property type="protein sequence ID" value="OAH44657.1"/>
    <property type="molecule type" value="Genomic_DNA"/>
</dbReference>
<gene>
    <name evidence="8" type="ORF">AX777_20515</name>
</gene>
<dbReference type="AlphaFoldDB" id="A0A177JUV0"/>
<dbReference type="SUPFAM" id="SSF48264">
    <property type="entry name" value="Cytochrome P450"/>
    <property type="match status" value="1"/>
</dbReference>
<dbReference type="Pfam" id="PF00067">
    <property type="entry name" value="p450"/>
    <property type="match status" value="1"/>
</dbReference>
<dbReference type="CDD" id="cd20625">
    <property type="entry name" value="CYP164-like"/>
    <property type="match status" value="1"/>
</dbReference>
<dbReference type="GO" id="GO:0005506">
    <property type="term" value="F:iron ion binding"/>
    <property type="evidence" value="ECO:0007669"/>
    <property type="project" value="InterPro"/>
</dbReference>
<evidence type="ECO:0000256" key="7">
    <source>
        <dbReference type="ARBA" id="ARBA00043906"/>
    </source>
</evidence>
<evidence type="ECO:0000256" key="6">
    <source>
        <dbReference type="ARBA" id="ARBA00023033"/>
    </source>
</evidence>
<keyword evidence="6" id="KW-0503">Monooxygenase</keyword>
<keyword evidence="2" id="KW-0349">Heme</keyword>
<reference evidence="8 9" key="1">
    <citation type="submission" date="2016-02" db="EMBL/GenBank/DDBJ databases">
        <authorList>
            <person name="Wen L."/>
            <person name="He K."/>
            <person name="Yang H."/>
        </authorList>
    </citation>
    <scope>NUCLEOTIDE SEQUENCE [LARGE SCALE GENOMIC DNA]</scope>
    <source>
        <strain evidence="8 9">CD09_2</strain>
    </source>
</reference>
<dbReference type="GO" id="GO:0004497">
    <property type="term" value="F:monooxygenase activity"/>
    <property type="evidence" value="ECO:0007669"/>
    <property type="project" value="UniProtKB-KW"/>
</dbReference>
<sequence>MAITASFDLCALPPDFYRNPYPYYRALRDHAPAKQLPDGSYFLTRFADLEWIYRNPKLFSSDKKKEFKPKFGDTLVYEHHTTSLVFNDPPLHTQVRRILQGALAPKAIAYMEPQLIALVDRLLDTMAEKGEVDLVEDLASAIPIEVIGNLLGVPHADRGPLRRWSLLILGALEPVLSPAQLAETDAAIADFLAYLEGLVADRRAHPRDPDIDVLSRLILGERNGERLGHRELLQNCIFLLNAGHETTTNFIGNALMTLLVWPDERRRLVTDPALLESFLEEVLRFESPNQLGNRMTVEDVEVCGVQLPAGTSITTCIGAANRDPERFEDPDRFDLARTPNRHLAFASGTHLCLGMNLARLEARTAIGRFLARFPDYALSGEPQSGNRARFRGFMHLPVTLG</sequence>
<organism evidence="8 9">
    <name type="scientific">Sphingobium yanoikuyae</name>
    <name type="common">Sphingomonas yanoikuyae</name>
    <dbReference type="NCBI Taxonomy" id="13690"/>
    <lineage>
        <taxon>Bacteria</taxon>
        <taxon>Pseudomonadati</taxon>
        <taxon>Pseudomonadota</taxon>
        <taxon>Alphaproteobacteria</taxon>
        <taxon>Sphingomonadales</taxon>
        <taxon>Sphingomonadaceae</taxon>
        <taxon>Sphingobium</taxon>
    </lineage>
</organism>
<dbReference type="FunFam" id="1.10.630.10:FF:000018">
    <property type="entry name" value="Cytochrome P450 monooxygenase"/>
    <property type="match status" value="1"/>
</dbReference>
<dbReference type="GO" id="GO:0020037">
    <property type="term" value="F:heme binding"/>
    <property type="evidence" value="ECO:0007669"/>
    <property type="project" value="InterPro"/>
</dbReference>
<evidence type="ECO:0000256" key="4">
    <source>
        <dbReference type="ARBA" id="ARBA00023002"/>
    </source>
</evidence>
<dbReference type="RefSeq" id="WP_063976358.1">
    <property type="nucleotide sequence ID" value="NZ_LSTR01000028.1"/>
</dbReference>
<dbReference type="Gene3D" id="1.10.630.10">
    <property type="entry name" value="Cytochrome P450"/>
    <property type="match status" value="1"/>
</dbReference>
<dbReference type="PANTHER" id="PTHR46696">
    <property type="entry name" value="P450, PUTATIVE (EUROFUNG)-RELATED"/>
    <property type="match status" value="1"/>
</dbReference>
<keyword evidence="5" id="KW-0408">Iron</keyword>
<dbReference type="PRINTS" id="PR00359">
    <property type="entry name" value="BP450"/>
</dbReference>
<comment type="caution">
    <text evidence="8">The sequence shown here is derived from an EMBL/GenBank/DDBJ whole genome shotgun (WGS) entry which is preliminary data.</text>
</comment>
<proteinExistence type="inferred from homology"/>
<dbReference type="InterPro" id="IPR036396">
    <property type="entry name" value="Cyt_P450_sf"/>
</dbReference>